<evidence type="ECO:0000256" key="1">
    <source>
        <dbReference type="SAM" id="SignalP"/>
    </source>
</evidence>
<feature type="signal peptide" evidence="1">
    <location>
        <begin position="1"/>
        <end position="19"/>
    </location>
</feature>
<evidence type="ECO:0000313" key="2">
    <source>
        <dbReference type="EMBL" id="KRR28616.1"/>
    </source>
</evidence>
<comment type="caution">
    <text evidence="2">The sequence shown here is derived from an EMBL/GenBank/DDBJ whole genome shotgun (WGS) entry which is preliminary data.</text>
</comment>
<proteinExistence type="predicted"/>
<keyword evidence="3" id="KW-1185">Reference proteome</keyword>
<gene>
    <name evidence="2" type="ORF">CQ13_20320</name>
</gene>
<dbReference type="EMBL" id="LLYA01000079">
    <property type="protein sequence ID" value="KRR28616.1"/>
    <property type="molecule type" value="Genomic_DNA"/>
</dbReference>
<feature type="chain" id="PRO_5006445092" evidence="1">
    <location>
        <begin position="20"/>
        <end position="95"/>
    </location>
</feature>
<keyword evidence="1" id="KW-0732">Signal</keyword>
<dbReference type="Proteomes" id="UP000052023">
    <property type="component" value="Unassembled WGS sequence"/>
</dbReference>
<reference evidence="2 3" key="1">
    <citation type="submission" date="2014-03" db="EMBL/GenBank/DDBJ databases">
        <title>Bradyrhizobium valentinum sp. nov., isolated from effective nodules of Lupinus mariae-josephae, a lupine endemic of basic-lime soils in Eastern Spain.</title>
        <authorList>
            <person name="Duran D."/>
            <person name="Rey L."/>
            <person name="Navarro A."/>
            <person name="Busquets A."/>
            <person name="Imperial J."/>
            <person name="Ruiz-Argueso T."/>
        </authorList>
    </citation>
    <scope>NUCLEOTIDE SEQUENCE [LARGE SCALE GENOMIC DNA]</scope>
    <source>
        <strain evidence="2 3">Ro19</strain>
    </source>
</reference>
<dbReference type="AlphaFoldDB" id="A0A0R3N860"/>
<name>A0A0R3N860_9BRAD</name>
<protein>
    <submittedName>
        <fullName evidence="2">Uncharacterized protein</fullName>
    </submittedName>
</protein>
<accession>A0A0R3N860</accession>
<sequence>MAGMAIAGSLALGITSASAQTIYVDSYVDPYPVAVAPGSVYVAPAPVVAAPPIVRPRTVVVSRRAYVPAPAFGAPVPYYGPYGYTTEVGYTVSDW</sequence>
<organism evidence="2 3">
    <name type="scientific">Bradyrhizobium retamae</name>
    <dbReference type="NCBI Taxonomy" id="1300035"/>
    <lineage>
        <taxon>Bacteria</taxon>
        <taxon>Pseudomonadati</taxon>
        <taxon>Pseudomonadota</taxon>
        <taxon>Alphaproteobacteria</taxon>
        <taxon>Hyphomicrobiales</taxon>
        <taxon>Nitrobacteraceae</taxon>
        <taxon>Bradyrhizobium</taxon>
    </lineage>
</organism>
<evidence type="ECO:0000313" key="3">
    <source>
        <dbReference type="Proteomes" id="UP000052023"/>
    </source>
</evidence>